<dbReference type="Proteomes" id="UP001596161">
    <property type="component" value="Unassembled WGS sequence"/>
</dbReference>
<protein>
    <submittedName>
        <fullName evidence="2">Uncharacterized protein</fullName>
    </submittedName>
</protein>
<gene>
    <name evidence="2" type="ORF">ACFPIB_07040</name>
</gene>
<keyword evidence="1" id="KW-0812">Transmembrane</keyword>
<dbReference type="RefSeq" id="WP_378016727.1">
    <property type="nucleotide sequence ID" value="NZ_JBHSKT010000003.1"/>
</dbReference>
<keyword evidence="1" id="KW-0472">Membrane</keyword>
<proteinExistence type="predicted"/>
<organism evidence="2 3">
    <name type="scientific">Adhaeribacter terreus</name>
    <dbReference type="NCBI Taxonomy" id="529703"/>
    <lineage>
        <taxon>Bacteria</taxon>
        <taxon>Pseudomonadati</taxon>
        <taxon>Bacteroidota</taxon>
        <taxon>Cytophagia</taxon>
        <taxon>Cytophagales</taxon>
        <taxon>Hymenobacteraceae</taxon>
        <taxon>Adhaeribacter</taxon>
    </lineage>
</organism>
<evidence type="ECO:0000256" key="1">
    <source>
        <dbReference type="SAM" id="Phobius"/>
    </source>
</evidence>
<evidence type="ECO:0000313" key="2">
    <source>
        <dbReference type="EMBL" id="MFC5270356.1"/>
    </source>
</evidence>
<name>A0ABW0E9S6_9BACT</name>
<evidence type="ECO:0000313" key="3">
    <source>
        <dbReference type="Proteomes" id="UP001596161"/>
    </source>
</evidence>
<feature type="transmembrane region" description="Helical" evidence="1">
    <location>
        <begin position="12"/>
        <end position="32"/>
    </location>
</feature>
<comment type="caution">
    <text evidence="2">The sequence shown here is derived from an EMBL/GenBank/DDBJ whole genome shotgun (WGS) entry which is preliminary data.</text>
</comment>
<reference evidence="3" key="1">
    <citation type="journal article" date="2019" name="Int. J. Syst. Evol. Microbiol.">
        <title>The Global Catalogue of Microorganisms (GCM) 10K type strain sequencing project: providing services to taxonomists for standard genome sequencing and annotation.</title>
        <authorList>
            <consortium name="The Broad Institute Genomics Platform"/>
            <consortium name="The Broad Institute Genome Sequencing Center for Infectious Disease"/>
            <person name="Wu L."/>
            <person name="Ma J."/>
        </authorList>
    </citation>
    <scope>NUCLEOTIDE SEQUENCE [LARGE SCALE GENOMIC DNA]</scope>
    <source>
        <strain evidence="3">KACC 12602</strain>
    </source>
</reference>
<accession>A0ABW0E9S6</accession>
<keyword evidence="3" id="KW-1185">Reference proteome</keyword>
<dbReference type="EMBL" id="JBHSKT010000003">
    <property type="protein sequence ID" value="MFC5270356.1"/>
    <property type="molecule type" value="Genomic_DNA"/>
</dbReference>
<sequence length="65" mass="7391">MNNSKPTKPAAIQWLIFSLVFIGIVGTSWKMLSAPKPKVETTKLFPQKPKVDKQDDKILKQMSDF</sequence>
<keyword evidence="1" id="KW-1133">Transmembrane helix</keyword>